<feature type="transmembrane region" description="Helical" evidence="7">
    <location>
        <begin position="145"/>
        <end position="165"/>
    </location>
</feature>
<comment type="caution">
    <text evidence="9">The sequence shown here is derived from an EMBL/GenBank/DDBJ whole genome shotgun (WGS) entry which is preliminary data.</text>
</comment>
<evidence type="ECO:0000256" key="5">
    <source>
        <dbReference type="ARBA" id="ARBA00022989"/>
    </source>
</evidence>
<dbReference type="Pfam" id="PF00528">
    <property type="entry name" value="BPD_transp_1"/>
    <property type="match status" value="1"/>
</dbReference>
<feature type="transmembrane region" description="Helical" evidence="7">
    <location>
        <begin position="196"/>
        <end position="218"/>
    </location>
</feature>
<keyword evidence="3" id="KW-1003">Cell membrane</keyword>
<dbReference type="AlphaFoldDB" id="A0A6A1TUL3"/>
<feature type="transmembrane region" description="Helical" evidence="7">
    <location>
        <begin position="49"/>
        <end position="70"/>
    </location>
</feature>
<dbReference type="SUPFAM" id="SSF161098">
    <property type="entry name" value="MetI-like"/>
    <property type="match status" value="1"/>
</dbReference>
<evidence type="ECO:0000256" key="7">
    <source>
        <dbReference type="RuleBase" id="RU363032"/>
    </source>
</evidence>
<proteinExistence type="inferred from homology"/>
<dbReference type="Gene3D" id="1.10.3720.10">
    <property type="entry name" value="MetI-like"/>
    <property type="match status" value="1"/>
</dbReference>
<dbReference type="GO" id="GO:0055085">
    <property type="term" value="P:transmembrane transport"/>
    <property type="evidence" value="ECO:0007669"/>
    <property type="project" value="InterPro"/>
</dbReference>
<keyword evidence="5 7" id="KW-1133">Transmembrane helix</keyword>
<dbReference type="CDD" id="cd06261">
    <property type="entry name" value="TM_PBP2"/>
    <property type="match status" value="1"/>
</dbReference>
<dbReference type="PANTHER" id="PTHR43005">
    <property type="entry name" value="BLR7065 PROTEIN"/>
    <property type="match status" value="1"/>
</dbReference>
<evidence type="ECO:0000256" key="2">
    <source>
        <dbReference type="ARBA" id="ARBA00022448"/>
    </source>
</evidence>
<evidence type="ECO:0000313" key="10">
    <source>
        <dbReference type="Proteomes" id="UP000386575"/>
    </source>
</evidence>
<evidence type="ECO:0000256" key="3">
    <source>
        <dbReference type="ARBA" id="ARBA00022475"/>
    </source>
</evidence>
<dbReference type="InterPro" id="IPR035906">
    <property type="entry name" value="MetI-like_sf"/>
</dbReference>
<evidence type="ECO:0000313" key="9">
    <source>
        <dbReference type="EMBL" id="KAB1087224.1"/>
    </source>
</evidence>
<comment type="subcellular location">
    <subcellularLocation>
        <location evidence="1 7">Cell membrane</location>
        <topology evidence="1 7">Multi-pass membrane protein</topology>
    </subcellularLocation>
</comment>
<evidence type="ECO:0000256" key="4">
    <source>
        <dbReference type="ARBA" id="ARBA00022692"/>
    </source>
</evidence>
<feature type="domain" description="ABC transmembrane type-1" evidence="8">
    <location>
        <begin position="108"/>
        <end position="322"/>
    </location>
</feature>
<dbReference type="PANTHER" id="PTHR43005:SF1">
    <property type="entry name" value="SPERMIDINE_PUTRESCINE TRANSPORT SYSTEM PERMEASE PROTEIN"/>
    <property type="match status" value="1"/>
</dbReference>
<evidence type="ECO:0000256" key="6">
    <source>
        <dbReference type="ARBA" id="ARBA00023136"/>
    </source>
</evidence>
<keyword evidence="2 7" id="KW-0813">Transport</keyword>
<feature type="transmembrane region" description="Helical" evidence="7">
    <location>
        <begin position="253"/>
        <end position="275"/>
    </location>
</feature>
<feature type="transmembrane region" description="Helical" evidence="7">
    <location>
        <begin position="301"/>
        <end position="323"/>
    </location>
</feature>
<organism evidence="9 10">
    <name type="scientific">Neorhizobium galegae</name>
    <name type="common">Rhizobium galegae</name>
    <dbReference type="NCBI Taxonomy" id="399"/>
    <lineage>
        <taxon>Bacteria</taxon>
        <taxon>Pseudomonadati</taxon>
        <taxon>Pseudomonadota</taxon>
        <taxon>Alphaproteobacteria</taxon>
        <taxon>Hyphomicrobiales</taxon>
        <taxon>Rhizobiaceae</taxon>
        <taxon>Rhizobium/Agrobacterium group</taxon>
        <taxon>Neorhizobium</taxon>
    </lineage>
</organism>
<accession>A0A6A1TUL3</accession>
<evidence type="ECO:0000256" key="1">
    <source>
        <dbReference type="ARBA" id="ARBA00004651"/>
    </source>
</evidence>
<sequence>MRGWLPCMEALEEPYLGNELMAVIENNVGAYPVSPHANRGGLKAGQNRIGLLLLLPAAIAFAAVILYPFLSALGLSLFEYTVEMMEPRFIGFENFYKIASDPDVWAAFWTTAIYVVLTTTGTLVAGLGWALIMNQPFAGRAVLRSLSLLPWVLPSTVSAFVWGWIFNSRYGVLNAFLMELGLIDYPQAWLSTPEGAMLAVVLTKIWLSIPLFMSFFLAGLQNLDKEQIDAARVDGAGNWAVLRDHILPHLRPVLMIVVVLGVIGNLQQFDTIYALTGGGPVRATTVLSVEVYRRAFEQWDIGFASAVGVLWVAALLPPAFLYLRMLVKGN</sequence>
<protein>
    <submittedName>
        <fullName evidence="9">Sugar ABC transporter permease</fullName>
    </submittedName>
</protein>
<dbReference type="PROSITE" id="PS50928">
    <property type="entry name" value="ABC_TM1"/>
    <property type="match status" value="1"/>
</dbReference>
<dbReference type="EMBL" id="VZUL01000002">
    <property type="protein sequence ID" value="KAB1087224.1"/>
    <property type="molecule type" value="Genomic_DNA"/>
</dbReference>
<feature type="transmembrane region" description="Helical" evidence="7">
    <location>
        <begin position="106"/>
        <end position="133"/>
    </location>
</feature>
<keyword evidence="6 7" id="KW-0472">Membrane</keyword>
<reference evidence="9 10" key="1">
    <citation type="submission" date="2019-09" db="EMBL/GenBank/DDBJ databases">
        <title>Genome sequencing of Ng87 strain.</title>
        <authorList>
            <person name="Karasev E.S."/>
            <person name="Andronov E."/>
        </authorList>
    </citation>
    <scope>NUCLEOTIDE SEQUENCE [LARGE SCALE GENOMIC DNA]</scope>
    <source>
        <strain evidence="9 10">Ng87</strain>
    </source>
</reference>
<name>A0A6A1TUL3_NEOGA</name>
<comment type="similarity">
    <text evidence="7">Belongs to the binding-protein-dependent transport system permease family.</text>
</comment>
<dbReference type="Proteomes" id="UP000386575">
    <property type="component" value="Unassembled WGS sequence"/>
</dbReference>
<dbReference type="GO" id="GO:0005886">
    <property type="term" value="C:plasma membrane"/>
    <property type="evidence" value="ECO:0007669"/>
    <property type="project" value="UniProtKB-SubCell"/>
</dbReference>
<gene>
    <name evidence="9" type="ORF">F4V91_12815</name>
</gene>
<evidence type="ECO:0000259" key="8">
    <source>
        <dbReference type="PROSITE" id="PS50928"/>
    </source>
</evidence>
<dbReference type="InterPro" id="IPR000515">
    <property type="entry name" value="MetI-like"/>
</dbReference>
<keyword evidence="4 7" id="KW-0812">Transmembrane</keyword>